<dbReference type="HAMAP" id="MF_01249">
    <property type="entry name" value="HPr_kinase"/>
    <property type="match status" value="1"/>
</dbReference>
<dbReference type="AlphaFoldDB" id="A0AA48HYC9"/>
<feature type="binding site" evidence="10">
    <location>
        <position position="165"/>
    </location>
    <ligand>
        <name>Mg(2+)</name>
        <dbReference type="ChEBI" id="CHEBI:18420"/>
    </ligand>
</feature>
<dbReference type="SUPFAM" id="SSF75138">
    <property type="entry name" value="HprK N-terminal domain-like"/>
    <property type="match status" value="1"/>
</dbReference>
<dbReference type="EC" id="2.7.11.-" evidence="10"/>
<dbReference type="Pfam" id="PF07475">
    <property type="entry name" value="Hpr_kinase_C"/>
    <property type="match status" value="1"/>
</dbReference>
<feature type="domain" description="HPr kinase/phosphorylase C-terminal" evidence="12">
    <location>
        <begin position="136"/>
        <end position="305"/>
    </location>
</feature>
<keyword evidence="6 10" id="KW-0418">Kinase</keyword>
<keyword evidence="8 10" id="KW-0511">Multifunctional enzyme</keyword>
<comment type="miscellaneous">
    <text evidence="10">Both phosphorylation and phosphorolysis are carried out by the same active site and suggest a common mechanism for both reactions.</text>
</comment>
<organism evidence="13">
    <name type="scientific">Candidatus Improbicoccus pseudotrichonymphae</name>
    <dbReference type="NCBI Taxonomy" id="3033792"/>
    <lineage>
        <taxon>Bacteria</taxon>
        <taxon>Bacillati</taxon>
        <taxon>Bacillota</taxon>
        <taxon>Clostridia</taxon>
        <taxon>Candidatus Improbicoccus</taxon>
    </lineage>
</organism>
<dbReference type="Gene3D" id="3.40.1390.20">
    <property type="entry name" value="HprK N-terminal domain-like"/>
    <property type="match status" value="1"/>
</dbReference>
<feature type="binding site" evidence="10">
    <location>
        <begin position="158"/>
        <end position="165"/>
    </location>
    <ligand>
        <name>ATP</name>
        <dbReference type="ChEBI" id="CHEBI:30616"/>
    </ligand>
</feature>
<protein>
    <recommendedName>
        <fullName evidence="10">HPr kinase/phosphorylase</fullName>
        <shortName evidence="10">HPrK/P</shortName>
        <ecNumber evidence="10">2.7.11.-</ecNumber>
        <ecNumber evidence="10">2.7.4.-</ecNumber>
    </recommendedName>
    <alternativeName>
        <fullName evidence="10">HPr(Ser) kinase/phosphorylase</fullName>
    </alternativeName>
</protein>
<evidence type="ECO:0000256" key="2">
    <source>
        <dbReference type="ARBA" id="ARBA00006883"/>
    </source>
</evidence>
<dbReference type="EMBL" id="AP027924">
    <property type="protein sequence ID" value="BED91999.1"/>
    <property type="molecule type" value="Genomic_DNA"/>
</dbReference>
<dbReference type="GO" id="GO:0005524">
    <property type="term" value="F:ATP binding"/>
    <property type="evidence" value="ECO:0007669"/>
    <property type="project" value="UniProtKB-UniRule"/>
</dbReference>
<comment type="catalytic activity">
    <reaction evidence="1 10">
        <text>[HPr protein]-L-serine + ATP = [HPr protein]-O-phospho-L-serine + ADP + H(+)</text>
        <dbReference type="Rhea" id="RHEA:46600"/>
        <dbReference type="Rhea" id="RHEA-COMP:11602"/>
        <dbReference type="Rhea" id="RHEA-COMP:11603"/>
        <dbReference type="ChEBI" id="CHEBI:15378"/>
        <dbReference type="ChEBI" id="CHEBI:29999"/>
        <dbReference type="ChEBI" id="CHEBI:30616"/>
        <dbReference type="ChEBI" id="CHEBI:83421"/>
        <dbReference type="ChEBI" id="CHEBI:456216"/>
    </reaction>
</comment>
<dbReference type="CDD" id="cd01918">
    <property type="entry name" value="HprK_C"/>
    <property type="match status" value="1"/>
</dbReference>
<dbReference type="InterPro" id="IPR028979">
    <property type="entry name" value="Ser_kin/Pase_Hpr-like_N_sf"/>
</dbReference>
<dbReference type="EC" id="2.7.4.-" evidence="10"/>
<sequence>MSKDFVFLKDVVENLSLKILFIPKTCNYEKIQIFSRHINRLGLDLIGKISEFDNERILIMGESEYLFLSRLNSEEIKKSIGAVFSLKPPALFIARGIKIQDEVIEMAESYCIPVFTTEDRTSEFISDLTEFLDEFLAPKITRSAGLISIHGEGVLIIGESGIGKSEIALELISRGHKFISDDVTEIKKISAKTILGFAPENVNDFIEVRGIGVINVKDLFGVNAIKRFERIDLVVNLEIWQNDSSKNRLGENNEEKYVEIFDVNIPFVSIPVKSGKNLAVIIEVAAMNNRLKKIGSNSNSEFMSKFGIPPKTSKEIKYIWGKD</sequence>
<evidence type="ECO:0000256" key="9">
    <source>
        <dbReference type="ARBA" id="ARBA00047657"/>
    </source>
</evidence>
<feature type="binding site" evidence="10">
    <location>
        <position position="207"/>
    </location>
    <ligand>
        <name>Mg(2+)</name>
        <dbReference type="ChEBI" id="CHEBI:18420"/>
    </ligand>
</feature>
<feature type="region of interest" description="Important for the catalytic mechanism of dephosphorylation" evidence="10">
    <location>
        <begin position="271"/>
        <end position="276"/>
    </location>
</feature>
<evidence type="ECO:0000259" key="12">
    <source>
        <dbReference type="Pfam" id="PF07475"/>
    </source>
</evidence>
<dbReference type="InterPro" id="IPR027417">
    <property type="entry name" value="P-loop_NTPase"/>
</dbReference>
<feature type="active site" description="Proton acceptor; for phosphorylation activity. Proton donor; for dephosphorylation activity" evidence="10">
    <location>
        <position position="182"/>
    </location>
</feature>
<dbReference type="PANTHER" id="PTHR30305">
    <property type="entry name" value="PROTEIN YJDM-RELATED"/>
    <property type="match status" value="1"/>
</dbReference>
<comment type="caution">
    <text evidence="10">Lacks conserved residue(s) required for the propagation of feature annotation.</text>
</comment>
<feature type="region of interest" description="Important for the catalytic mechanism of both phosphorylation and dephosphorylation" evidence="10">
    <location>
        <begin position="206"/>
        <end position="215"/>
    </location>
</feature>
<dbReference type="InterPro" id="IPR011104">
    <property type="entry name" value="Hpr_kin/Pase_C"/>
</dbReference>
<gene>
    <name evidence="10" type="primary">hprK</name>
    <name evidence="13" type="ORF">CfP315_0564</name>
</gene>
<dbReference type="GO" id="GO:0006109">
    <property type="term" value="P:regulation of carbohydrate metabolic process"/>
    <property type="evidence" value="ECO:0007669"/>
    <property type="project" value="UniProtKB-UniRule"/>
</dbReference>
<evidence type="ECO:0000256" key="1">
    <source>
        <dbReference type="ARBA" id="ARBA00001120"/>
    </source>
</evidence>
<dbReference type="NCBIfam" id="TIGR00679">
    <property type="entry name" value="hpr-ser"/>
    <property type="match status" value="1"/>
</dbReference>
<comment type="subunit">
    <text evidence="10">Homohexamer.</text>
</comment>
<dbReference type="Proteomes" id="UP001337580">
    <property type="component" value="Chromosome"/>
</dbReference>
<comment type="function">
    <text evidence="10">Catalyzes the ATP- as well as the pyrophosphate-dependent phosphorylation of a specific serine residue in HPr, a phosphocarrier protein of the phosphoenolpyruvate-dependent sugar phosphotransferase system (PTS). HprK/P also catalyzes the pyrophosphate-producing, inorganic phosphate-dependent dephosphorylation (phosphorolysis) of seryl-phosphorylated HPr (P-Ser-HPr). The two antagonistic activities of HprK/P are regulated by several intracellular metabolites, which change their concentration in response to the absence or presence of rapidly metabolisable carbon sources (glucose, fructose, etc.) in the growth medium. Therefore, by controlling the phosphorylation state of HPr, HPrK/P is a sensor enzyme that plays a major role in the regulation of carbon metabolism and sugar transport: it mediates carbon catabolite repression (CCR), and regulates PTS-catalyzed carbohydrate uptake and inducer exclusion.</text>
</comment>
<evidence type="ECO:0000256" key="5">
    <source>
        <dbReference type="ARBA" id="ARBA00022741"/>
    </source>
</evidence>
<comment type="catalytic activity">
    <reaction evidence="9 10">
        <text>[HPr protein]-O-phospho-L-serine + phosphate + H(+) = [HPr protein]-L-serine + diphosphate</text>
        <dbReference type="Rhea" id="RHEA:46604"/>
        <dbReference type="Rhea" id="RHEA-COMP:11602"/>
        <dbReference type="Rhea" id="RHEA-COMP:11603"/>
        <dbReference type="ChEBI" id="CHEBI:15378"/>
        <dbReference type="ChEBI" id="CHEBI:29999"/>
        <dbReference type="ChEBI" id="CHEBI:33019"/>
        <dbReference type="ChEBI" id="CHEBI:43474"/>
        <dbReference type="ChEBI" id="CHEBI:83421"/>
    </reaction>
</comment>
<evidence type="ECO:0000313" key="13">
    <source>
        <dbReference type="EMBL" id="BED91999.1"/>
    </source>
</evidence>
<keyword evidence="10" id="KW-0119">Carbohydrate metabolism</keyword>
<dbReference type="Pfam" id="PF02603">
    <property type="entry name" value="Hpr_kinase_N"/>
    <property type="match status" value="1"/>
</dbReference>
<dbReference type="GO" id="GO:0004712">
    <property type="term" value="F:protein serine/threonine/tyrosine kinase activity"/>
    <property type="evidence" value="ECO:0007669"/>
    <property type="project" value="UniProtKB-UniRule"/>
</dbReference>
<evidence type="ECO:0000256" key="10">
    <source>
        <dbReference type="HAMAP-Rule" id="MF_01249"/>
    </source>
</evidence>
<evidence type="ECO:0000256" key="3">
    <source>
        <dbReference type="ARBA" id="ARBA00022527"/>
    </source>
</evidence>
<reference evidence="13" key="1">
    <citation type="journal article" date="2023" name="ISME J.">
        <title>Emergence of putative energy parasites within Clostridia revealed by genome analysis of a novel endosymbiotic clade.</title>
        <authorList>
            <person name="Takahashi K."/>
            <person name="Kuwahara H."/>
            <person name="Horikawa Y."/>
            <person name="Izawa K."/>
            <person name="Kato D."/>
            <person name="Inagaki T."/>
            <person name="Yuki M."/>
            <person name="Ohkuma M."/>
            <person name="Hongoh Y."/>
        </authorList>
    </citation>
    <scope>NUCLEOTIDE SEQUENCE</scope>
    <source>
        <strain evidence="13">CfP3-15</strain>
    </source>
</reference>
<proteinExistence type="inferred from homology"/>
<comment type="cofactor">
    <cofactor evidence="10">
        <name>Mg(2+)</name>
        <dbReference type="ChEBI" id="CHEBI:18420"/>
    </cofactor>
</comment>
<comment type="domain">
    <text evidence="10">The Walker A ATP-binding motif also binds Pi and PPi.</text>
</comment>
<keyword evidence="3 10" id="KW-0723">Serine/threonine-protein kinase</keyword>
<evidence type="ECO:0000256" key="6">
    <source>
        <dbReference type="ARBA" id="ARBA00022777"/>
    </source>
</evidence>
<comment type="similarity">
    <text evidence="2 10">Belongs to the HPrK/P family.</text>
</comment>
<dbReference type="PANTHER" id="PTHR30305:SF1">
    <property type="entry name" value="HPR KINASE_PHOSPHORYLASE"/>
    <property type="match status" value="1"/>
</dbReference>
<name>A0AA48HYC9_9FIRM</name>
<dbReference type="GO" id="GO:0004674">
    <property type="term" value="F:protein serine/threonine kinase activity"/>
    <property type="evidence" value="ECO:0007669"/>
    <property type="project" value="UniProtKB-KW"/>
</dbReference>
<dbReference type="GO" id="GO:0000155">
    <property type="term" value="F:phosphorelay sensor kinase activity"/>
    <property type="evidence" value="ECO:0007669"/>
    <property type="project" value="InterPro"/>
</dbReference>
<feature type="active site" evidence="10">
    <location>
        <position position="164"/>
    </location>
</feature>
<evidence type="ECO:0000256" key="7">
    <source>
        <dbReference type="ARBA" id="ARBA00022840"/>
    </source>
</evidence>
<dbReference type="Gene3D" id="3.40.50.300">
    <property type="entry name" value="P-loop containing nucleotide triphosphate hydrolases"/>
    <property type="match status" value="1"/>
</dbReference>
<dbReference type="GO" id="GO:0000287">
    <property type="term" value="F:magnesium ion binding"/>
    <property type="evidence" value="ECO:0007669"/>
    <property type="project" value="UniProtKB-UniRule"/>
</dbReference>
<keyword evidence="10" id="KW-0479">Metal-binding</keyword>
<keyword evidence="5 10" id="KW-0547">Nucleotide-binding</keyword>
<feature type="domain" description="HPr(Ser) kinase/phosphorylase N-terminal" evidence="11">
    <location>
        <begin position="7"/>
        <end position="132"/>
    </location>
</feature>
<evidence type="ECO:0000256" key="8">
    <source>
        <dbReference type="ARBA" id="ARBA00023268"/>
    </source>
</evidence>
<keyword evidence="7 10" id="KW-0067">ATP-binding</keyword>
<dbReference type="InterPro" id="IPR003755">
    <property type="entry name" value="HPr(Ser)_kin/Pase"/>
</dbReference>
<accession>A0AA48HYC9</accession>
<keyword evidence="10" id="KW-0460">Magnesium</keyword>
<dbReference type="KEGG" id="ips:CfP315_0564"/>
<dbReference type="SUPFAM" id="SSF53795">
    <property type="entry name" value="PEP carboxykinase-like"/>
    <property type="match status" value="1"/>
</dbReference>
<dbReference type="InterPro" id="IPR011126">
    <property type="entry name" value="Hpr_kin/Pase_Hpr_N"/>
</dbReference>
<keyword evidence="4 10" id="KW-0808">Transferase</keyword>
<evidence type="ECO:0000256" key="4">
    <source>
        <dbReference type="ARBA" id="ARBA00022679"/>
    </source>
</evidence>
<evidence type="ECO:0000259" key="11">
    <source>
        <dbReference type="Pfam" id="PF02603"/>
    </source>
</evidence>